<dbReference type="GO" id="GO:0004151">
    <property type="term" value="F:dihydroorotase activity"/>
    <property type="evidence" value="ECO:0007669"/>
    <property type="project" value="UniProtKB-UniRule"/>
</dbReference>
<evidence type="ECO:0000256" key="1">
    <source>
        <dbReference type="ARBA" id="ARBA00022833"/>
    </source>
</evidence>
<comment type="pathway">
    <text evidence="3">Pyrimidine metabolism; UMP biosynthesis via de novo pathway; (S)-dihydroorotate from bicarbonate: step 3/3.</text>
</comment>
<comment type="cofactor">
    <cofactor evidence="3">
        <name>Zn(2+)</name>
        <dbReference type="ChEBI" id="CHEBI:29105"/>
    </cofactor>
    <text evidence="3">Binds 2 Zn(2+) ions per subunit.</text>
</comment>
<dbReference type="InterPro" id="IPR011059">
    <property type="entry name" value="Metal-dep_hydrolase_composite"/>
</dbReference>
<dbReference type="GO" id="GO:0008270">
    <property type="term" value="F:zinc ion binding"/>
    <property type="evidence" value="ECO:0007669"/>
    <property type="project" value="UniProtKB-UniRule"/>
</dbReference>
<dbReference type="GO" id="GO:0005737">
    <property type="term" value="C:cytoplasm"/>
    <property type="evidence" value="ECO:0007669"/>
    <property type="project" value="TreeGrafter"/>
</dbReference>
<dbReference type="SUPFAM" id="SSF51338">
    <property type="entry name" value="Composite domain of metallo-dependent hydrolases"/>
    <property type="match status" value="1"/>
</dbReference>
<dbReference type="Gene3D" id="3.20.20.140">
    <property type="entry name" value="Metal-dependent hydrolases"/>
    <property type="match status" value="1"/>
</dbReference>
<dbReference type="InterPro" id="IPR050138">
    <property type="entry name" value="DHOase/Allantoinase_Hydrolase"/>
</dbReference>
<keyword evidence="3" id="KW-0479">Metal-binding</keyword>
<dbReference type="PANTHER" id="PTHR43668">
    <property type="entry name" value="ALLANTOINASE"/>
    <property type="match status" value="1"/>
</dbReference>
<dbReference type="InterPro" id="IPR024403">
    <property type="entry name" value="DHOase_cat"/>
</dbReference>
<dbReference type="UniPathway" id="UPA00070">
    <property type="reaction ID" value="UER00117"/>
</dbReference>
<feature type="binding site" evidence="3">
    <location>
        <position position="278"/>
    </location>
    <ligand>
        <name>substrate</name>
    </ligand>
</feature>
<protein>
    <recommendedName>
        <fullName evidence="3">Dihydroorotase</fullName>
        <shortName evidence="3">DHOase</shortName>
        <ecNumber evidence="3">3.5.2.3</ecNumber>
    </recommendedName>
</protein>
<feature type="binding site" evidence="3">
    <location>
        <position position="179"/>
    </location>
    <ligand>
        <name>Zn(2+)</name>
        <dbReference type="ChEBI" id="CHEBI:29105"/>
        <label>2</label>
    </ligand>
</feature>
<organism evidence="6 7">
    <name type="scientific">Anaerotignum lactatifermentans DSM 14214</name>
    <dbReference type="NCBI Taxonomy" id="1121323"/>
    <lineage>
        <taxon>Bacteria</taxon>
        <taxon>Bacillati</taxon>
        <taxon>Bacillota</taxon>
        <taxon>Clostridia</taxon>
        <taxon>Lachnospirales</taxon>
        <taxon>Anaerotignaceae</taxon>
        <taxon>Anaerotignum</taxon>
    </lineage>
</organism>
<dbReference type="CDD" id="cd01317">
    <property type="entry name" value="DHOase_IIa"/>
    <property type="match status" value="1"/>
</dbReference>
<feature type="binding site" evidence="3">
    <location>
        <position position="94"/>
    </location>
    <ligand>
        <name>substrate</name>
    </ligand>
</feature>
<keyword evidence="3" id="KW-0378">Hydrolase</keyword>
<accession>A0A1M6XIR4</accession>
<evidence type="ECO:0000259" key="4">
    <source>
        <dbReference type="Pfam" id="PF07969"/>
    </source>
</evidence>
<dbReference type="Gene3D" id="2.30.40.10">
    <property type="entry name" value="Urease, subunit C, domain 1"/>
    <property type="match status" value="1"/>
</dbReference>
<comment type="catalytic activity">
    <reaction evidence="3">
        <text>(S)-dihydroorotate + H2O = N-carbamoyl-L-aspartate + H(+)</text>
        <dbReference type="Rhea" id="RHEA:24296"/>
        <dbReference type="ChEBI" id="CHEBI:15377"/>
        <dbReference type="ChEBI" id="CHEBI:15378"/>
        <dbReference type="ChEBI" id="CHEBI:30864"/>
        <dbReference type="ChEBI" id="CHEBI:32814"/>
        <dbReference type="EC" id="3.5.2.3"/>
    </reaction>
</comment>
<dbReference type="AlphaFoldDB" id="A0A1M6XIR4"/>
<dbReference type="InterPro" id="IPR013108">
    <property type="entry name" value="Amidohydro_3"/>
</dbReference>
<dbReference type="GO" id="GO:0004038">
    <property type="term" value="F:allantoinase activity"/>
    <property type="evidence" value="ECO:0007669"/>
    <property type="project" value="TreeGrafter"/>
</dbReference>
<keyword evidence="1 3" id="KW-0862">Zinc</keyword>
<feature type="domain" description="Amidohydrolase 3" evidence="4">
    <location>
        <begin position="345"/>
        <end position="422"/>
    </location>
</feature>
<dbReference type="GO" id="GO:0044205">
    <property type="term" value="P:'de novo' UMP biosynthetic process"/>
    <property type="evidence" value="ECO:0007669"/>
    <property type="project" value="UniProtKB-UniRule"/>
</dbReference>
<comment type="function">
    <text evidence="3">Catalyzes the reversible cyclization of carbamoyl aspartate to dihydroorotate.</text>
</comment>
<evidence type="ECO:0000313" key="7">
    <source>
        <dbReference type="Proteomes" id="UP000183975"/>
    </source>
</evidence>
<dbReference type="OrthoDB" id="9765462at2"/>
<name>A0A1M6XIR4_9FIRM</name>
<dbReference type="RefSeq" id="WP_072852799.1">
    <property type="nucleotide sequence ID" value="NZ_FRAH01000063.1"/>
</dbReference>
<dbReference type="NCBIfam" id="TIGR00857">
    <property type="entry name" value="pyrC_multi"/>
    <property type="match status" value="1"/>
</dbReference>
<feature type="domain" description="Dihydroorotase catalytic" evidence="5">
    <location>
        <begin position="49"/>
        <end position="235"/>
    </location>
</feature>
<dbReference type="SUPFAM" id="SSF51556">
    <property type="entry name" value="Metallo-dependent hydrolases"/>
    <property type="match status" value="1"/>
</dbReference>
<dbReference type="EMBL" id="FRAH01000063">
    <property type="protein sequence ID" value="SHL05831.1"/>
    <property type="molecule type" value="Genomic_DNA"/>
</dbReference>
<keyword evidence="7" id="KW-1185">Reference proteome</keyword>
<evidence type="ECO:0000256" key="3">
    <source>
        <dbReference type="HAMAP-Rule" id="MF_00220"/>
    </source>
</evidence>
<evidence type="ECO:0000313" key="6">
    <source>
        <dbReference type="EMBL" id="SHL05831.1"/>
    </source>
</evidence>
<dbReference type="InterPro" id="IPR032466">
    <property type="entry name" value="Metal_Hydrolase"/>
</dbReference>
<proteinExistence type="inferred from homology"/>
<reference evidence="6 7" key="1">
    <citation type="submission" date="2016-11" db="EMBL/GenBank/DDBJ databases">
        <authorList>
            <person name="Jaros S."/>
            <person name="Januszkiewicz K."/>
            <person name="Wedrychowicz H."/>
        </authorList>
    </citation>
    <scope>NUCLEOTIDE SEQUENCE [LARGE SCALE GENOMIC DNA]</scope>
    <source>
        <strain evidence="6 7">DSM 14214</strain>
    </source>
</reference>
<dbReference type="InterPro" id="IPR004722">
    <property type="entry name" value="DHOase"/>
</dbReference>
<gene>
    <name evidence="3" type="primary">pyrC</name>
    <name evidence="6" type="ORF">SAMN02745138_02797</name>
</gene>
<dbReference type="Pfam" id="PF07969">
    <property type="entry name" value="Amidohydro_3"/>
    <property type="match status" value="1"/>
</dbReference>
<sequence length="423" mass="45874">MKTILKNCKLITPPYSEEKLYDIFIEGGLIADIGENLHVEDARELDLDGHVVLPGFIDMHCNICEPGFENIEDISTVSRSAARGGFTSITCEPNTKPVIDNKTVVEYIISKSKAQASVNIYPYGSMSMGCQGTAIAEIGEMYEAGVVAISDGDEFIDSAALMRNVMRYSRMFDLPIMTHCEDRSLSGKGVMNEGYTASCLGLSGMPREAEELQVARNILLAEITGARLHIAHVSTGGSVRMVRDAKKRGLQVTCETCPHYFALTEEAVEDYNTFAKVNPPLRTQEDVEAILEGIADGTIDAIASGHSPTSRTDKDKEFGNAAYGISALETAFPISFTKLVETGIISLARLVELMSKKPAEILKLEQKGEIAVGKDADLIVIETKGTQIIEPELFASKAKFSPFAGQEVKGRVVYTIVGGKIVS</sequence>
<feature type="binding site" evidence="3">
    <location>
        <position position="232"/>
    </location>
    <ligand>
        <name>Zn(2+)</name>
        <dbReference type="ChEBI" id="CHEBI:29105"/>
        <label>2</label>
    </ligand>
</feature>
<feature type="binding site" evidence="3">
    <location>
        <position position="60"/>
    </location>
    <ligand>
        <name>Zn(2+)</name>
        <dbReference type="ChEBI" id="CHEBI:29105"/>
        <label>1</label>
    </ligand>
</feature>
<comment type="similarity">
    <text evidence="3">Belongs to the metallo-dependent hydrolases superfamily. DHOase family. Class I DHOase subfamily.</text>
</comment>
<evidence type="ECO:0000259" key="5">
    <source>
        <dbReference type="Pfam" id="PF12890"/>
    </source>
</evidence>
<dbReference type="PANTHER" id="PTHR43668:SF2">
    <property type="entry name" value="ALLANTOINASE"/>
    <property type="match status" value="1"/>
</dbReference>
<dbReference type="Pfam" id="PF12890">
    <property type="entry name" value="DHOase"/>
    <property type="match status" value="1"/>
</dbReference>
<dbReference type="EC" id="3.5.2.3" evidence="3"/>
<dbReference type="Proteomes" id="UP000183975">
    <property type="component" value="Unassembled WGS sequence"/>
</dbReference>
<keyword evidence="2 3" id="KW-0665">Pyrimidine biosynthesis</keyword>
<dbReference type="GO" id="GO:0006145">
    <property type="term" value="P:purine nucleobase catabolic process"/>
    <property type="evidence" value="ECO:0007669"/>
    <property type="project" value="TreeGrafter"/>
</dbReference>
<dbReference type="HAMAP" id="MF_00220_B">
    <property type="entry name" value="PyrC_classI_B"/>
    <property type="match status" value="1"/>
</dbReference>
<evidence type="ECO:0000256" key="2">
    <source>
        <dbReference type="ARBA" id="ARBA00022975"/>
    </source>
</evidence>
<comment type="caution">
    <text evidence="3">Lacks conserved residue(s) required for the propagation of feature annotation.</text>
</comment>